<organism evidence="1 2">
    <name type="scientific">Flectobacillus roseus</name>
    <dbReference type="NCBI Taxonomy" id="502259"/>
    <lineage>
        <taxon>Bacteria</taxon>
        <taxon>Pseudomonadati</taxon>
        <taxon>Bacteroidota</taxon>
        <taxon>Cytophagia</taxon>
        <taxon>Cytophagales</taxon>
        <taxon>Flectobacillaceae</taxon>
        <taxon>Flectobacillus</taxon>
    </lineage>
</organism>
<accession>A0ABT6YBX6</accession>
<keyword evidence="2" id="KW-1185">Reference proteome</keyword>
<name>A0ABT6YBX6_9BACT</name>
<sequence>MSCSTGSGTSSSSMLQPGQWQVSLGFRNLHSHRHFVGTEEQTQRALNNTEVINDSQGFDLGISYAYNSRLSFALNVPFAVNVRASKYEHYGNTAANSQYFDTHSTGIGDMRLTATYWLLDPLDHAKGNIALGLGVKAPTGNSNVQGQFHKLDKEGKDYLLTKAVDQSIQLGDGGWGANLEIQGYQQVLPKTVLYFNGFYLFNPRNVNNTLNAVSKEAAANEIVVYHSVADQFAGRVGASYALLPKAGLAVSFGGRIEGVPAHDVFGKSEGFRRPGYIISVEPGIVYSKGKNTFALTVPIATTRNRIKSVADLKYGKHGDAAFADYFISATLSHRF</sequence>
<dbReference type="Proteomes" id="UP001236507">
    <property type="component" value="Unassembled WGS sequence"/>
</dbReference>
<evidence type="ECO:0008006" key="3">
    <source>
        <dbReference type="Google" id="ProtNLM"/>
    </source>
</evidence>
<proteinExistence type="predicted"/>
<gene>
    <name evidence="1" type="ORF">QM524_17825</name>
</gene>
<evidence type="ECO:0000313" key="2">
    <source>
        <dbReference type="Proteomes" id="UP001236507"/>
    </source>
</evidence>
<protein>
    <recommendedName>
        <fullName evidence="3">Transporter</fullName>
    </recommendedName>
</protein>
<dbReference type="EMBL" id="JASHIF010000017">
    <property type="protein sequence ID" value="MDI9861081.1"/>
    <property type="molecule type" value="Genomic_DNA"/>
</dbReference>
<reference evidence="1 2" key="1">
    <citation type="submission" date="2023-05" db="EMBL/GenBank/DDBJ databases">
        <title>Novel species of genus Flectobacillus isolated from stream in China.</title>
        <authorList>
            <person name="Lu H."/>
        </authorList>
    </citation>
    <scope>NUCLEOTIDE SEQUENCE [LARGE SCALE GENOMIC DNA]</scope>
    <source>
        <strain evidence="1 2">KCTC 42575</strain>
    </source>
</reference>
<comment type="caution">
    <text evidence="1">The sequence shown here is derived from an EMBL/GenBank/DDBJ whole genome shotgun (WGS) entry which is preliminary data.</text>
</comment>
<dbReference type="RefSeq" id="WP_283345589.1">
    <property type="nucleotide sequence ID" value="NZ_JASHIF010000017.1"/>
</dbReference>
<evidence type="ECO:0000313" key="1">
    <source>
        <dbReference type="EMBL" id="MDI9861081.1"/>
    </source>
</evidence>